<evidence type="ECO:0000256" key="2">
    <source>
        <dbReference type="ARBA" id="ARBA00022840"/>
    </source>
</evidence>
<dbReference type="InterPro" id="IPR000719">
    <property type="entry name" value="Prot_kinase_dom"/>
</dbReference>
<keyword evidence="1 3" id="KW-0547">Nucleotide-binding</keyword>
<comment type="similarity">
    <text evidence="4">Belongs to the protein kinase superfamily.</text>
</comment>
<evidence type="ECO:0000313" key="6">
    <source>
        <dbReference type="EMBL" id="CAD8104644.1"/>
    </source>
</evidence>
<protein>
    <recommendedName>
        <fullName evidence="5">Protein kinase domain-containing protein</fullName>
    </recommendedName>
</protein>
<dbReference type="GO" id="GO:0005737">
    <property type="term" value="C:cytoplasm"/>
    <property type="evidence" value="ECO:0007669"/>
    <property type="project" value="TreeGrafter"/>
</dbReference>
<evidence type="ECO:0000313" key="7">
    <source>
        <dbReference type="Proteomes" id="UP000692954"/>
    </source>
</evidence>
<dbReference type="EMBL" id="CAJJDN010000082">
    <property type="protein sequence ID" value="CAD8104644.1"/>
    <property type="molecule type" value="Genomic_DNA"/>
</dbReference>
<dbReference type="InterPro" id="IPR008271">
    <property type="entry name" value="Ser/Thr_kinase_AS"/>
</dbReference>
<evidence type="ECO:0000256" key="4">
    <source>
        <dbReference type="RuleBase" id="RU000304"/>
    </source>
</evidence>
<feature type="binding site" evidence="3">
    <location>
        <position position="150"/>
    </location>
    <ligand>
        <name>ATP</name>
        <dbReference type="ChEBI" id="CHEBI:30616"/>
    </ligand>
</feature>
<dbReference type="PANTHER" id="PTHR44167">
    <property type="entry name" value="OVARIAN-SPECIFIC SERINE/THREONINE-PROTEIN KINASE LOK-RELATED"/>
    <property type="match status" value="1"/>
</dbReference>
<dbReference type="AlphaFoldDB" id="A0A8S1PP37"/>
<keyword evidence="4" id="KW-0808">Transferase</keyword>
<dbReference type="PROSITE" id="PS00107">
    <property type="entry name" value="PROTEIN_KINASE_ATP"/>
    <property type="match status" value="1"/>
</dbReference>
<sequence>MQLEPQTNFEFDCFKKCQKGNKYYKGLFNGIKLELYKENSQVPKYVIPIKLQTHIKWEVQEEILNGKKHYKIVSFKFQQVKQIIDQQIAKITCLFGEDNILTKLKEHMRNKIIFQRIQDFYTPLQTLGKGASSKVLLVRHKNSELYYAAKCVDKSYVNETENGIESMFQEISINNDLDHPSFIKLHAVYEGDNTFYMVMDLLEGKSLHEELSNHKNGFPEDIVRNVMLQILTGIEYMHQKNIMHRDLKPENIMLQKKQDLNSLKIVDFGLATYCNVDKQQLYFIYLIFISKMWNSWLSNLIDKSEKYDKVCDVFSAGVIFFKLLTGKDLFPGVGFNLVLKLNKQCKIDLTPLQMKKNDPNLIQLIQKMLEKDPKKRISASSCLKDQFFDKVYNKKEIEPKIQQTSSQKKQFFSSAGKNFQTTEFKSDSPSQQNNQQIEKGSFVTQDCAFKGFKGQQNAKVMQKFNTTEFDHIDLTGSPIEKKQSKFAKADQIEEEEDK</sequence>
<keyword evidence="7" id="KW-1185">Reference proteome</keyword>
<gene>
    <name evidence="6" type="ORF">PSON_ATCC_30995.1.T0820222</name>
</gene>
<proteinExistence type="inferred from homology"/>
<dbReference type="GO" id="GO:0004674">
    <property type="term" value="F:protein serine/threonine kinase activity"/>
    <property type="evidence" value="ECO:0007669"/>
    <property type="project" value="UniProtKB-KW"/>
</dbReference>
<keyword evidence="2 3" id="KW-0067">ATP-binding</keyword>
<dbReference type="FunFam" id="3.30.200.20:FF:000683">
    <property type="entry name" value="Uncharacterized protein"/>
    <property type="match status" value="1"/>
</dbReference>
<name>A0A8S1PP37_9CILI</name>
<dbReference type="PANTHER" id="PTHR44167:SF18">
    <property type="entry name" value="PROTEIN KINASE DOMAIN-CONTAINING PROTEIN"/>
    <property type="match status" value="1"/>
</dbReference>
<dbReference type="Pfam" id="PF00069">
    <property type="entry name" value="Pkinase"/>
    <property type="match status" value="1"/>
</dbReference>
<dbReference type="InterPro" id="IPR017441">
    <property type="entry name" value="Protein_kinase_ATP_BS"/>
</dbReference>
<dbReference type="SMART" id="SM00220">
    <property type="entry name" value="S_TKc"/>
    <property type="match status" value="1"/>
</dbReference>
<evidence type="ECO:0000259" key="5">
    <source>
        <dbReference type="PROSITE" id="PS50011"/>
    </source>
</evidence>
<evidence type="ECO:0000256" key="3">
    <source>
        <dbReference type="PROSITE-ProRule" id="PRU10141"/>
    </source>
</evidence>
<dbReference type="GO" id="GO:0005634">
    <property type="term" value="C:nucleus"/>
    <property type="evidence" value="ECO:0007669"/>
    <property type="project" value="TreeGrafter"/>
</dbReference>
<feature type="domain" description="Protein kinase" evidence="5">
    <location>
        <begin position="121"/>
        <end position="388"/>
    </location>
</feature>
<keyword evidence="4" id="KW-0418">Kinase</keyword>
<dbReference type="PROSITE" id="PS00108">
    <property type="entry name" value="PROTEIN_KINASE_ST"/>
    <property type="match status" value="1"/>
</dbReference>
<dbReference type="GO" id="GO:0044773">
    <property type="term" value="P:mitotic DNA damage checkpoint signaling"/>
    <property type="evidence" value="ECO:0007669"/>
    <property type="project" value="TreeGrafter"/>
</dbReference>
<evidence type="ECO:0000256" key="1">
    <source>
        <dbReference type="ARBA" id="ARBA00022741"/>
    </source>
</evidence>
<reference evidence="6" key="1">
    <citation type="submission" date="2021-01" db="EMBL/GenBank/DDBJ databases">
        <authorList>
            <consortium name="Genoscope - CEA"/>
            <person name="William W."/>
        </authorList>
    </citation>
    <scope>NUCLEOTIDE SEQUENCE</scope>
</reference>
<keyword evidence="4" id="KW-0723">Serine/threonine-protein kinase</keyword>
<dbReference type="GO" id="GO:0005524">
    <property type="term" value="F:ATP binding"/>
    <property type="evidence" value="ECO:0007669"/>
    <property type="project" value="UniProtKB-UniRule"/>
</dbReference>
<organism evidence="6 7">
    <name type="scientific">Paramecium sonneborni</name>
    <dbReference type="NCBI Taxonomy" id="65129"/>
    <lineage>
        <taxon>Eukaryota</taxon>
        <taxon>Sar</taxon>
        <taxon>Alveolata</taxon>
        <taxon>Ciliophora</taxon>
        <taxon>Intramacronucleata</taxon>
        <taxon>Oligohymenophorea</taxon>
        <taxon>Peniculida</taxon>
        <taxon>Parameciidae</taxon>
        <taxon>Paramecium</taxon>
    </lineage>
</organism>
<dbReference type="OrthoDB" id="1668230at2759"/>
<comment type="caution">
    <text evidence="6">The sequence shown here is derived from an EMBL/GenBank/DDBJ whole genome shotgun (WGS) entry which is preliminary data.</text>
</comment>
<dbReference type="Proteomes" id="UP000692954">
    <property type="component" value="Unassembled WGS sequence"/>
</dbReference>
<accession>A0A8S1PP37</accession>
<dbReference type="PROSITE" id="PS50011">
    <property type="entry name" value="PROTEIN_KINASE_DOM"/>
    <property type="match status" value="1"/>
</dbReference>